<evidence type="ECO:0000256" key="7">
    <source>
        <dbReference type="SAM" id="SignalP"/>
    </source>
</evidence>
<keyword evidence="5" id="KW-0456">Lyase</keyword>
<dbReference type="GO" id="GO:0016787">
    <property type="term" value="F:hydrolase activity"/>
    <property type="evidence" value="ECO:0007669"/>
    <property type="project" value="UniProtKB-KW"/>
</dbReference>
<name>A0A8J4QRR9_9ROSI</name>
<proteinExistence type="inferred from homology"/>
<sequence length="240" mass="27769">MKVFIWFLFFLPIVYAAENYDHFENYDYFQLVQYWPPTFCGGTAQLECAPEGTLPHPLMNFTIDGFWPSDSTTPEPPRNCSGPPFNEYKIEPLKDDLKTYWSNLTQVWNCSWNIHGKCSADRFTEFGYFSLALELKKHIDIHRILSDGHINPSPTALYRSSNISDLIKNKTGRIPRLWCKDDEHPSPLLEISICYDLALAYMDCPQPLLDNPRNGCDEIVPYPKYPCKIPDNGTDKKDEL</sequence>
<dbReference type="GO" id="GO:0003723">
    <property type="term" value="F:RNA binding"/>
    <property type="evidence" value="ECO:0007669"/>
    <property type="project" value="InterPro"/>
</dbReference>
<feature type="chain" id="PRO_5035174307" evidence="7">
    <location>
        <begin position="17"/>
        <end position="240"/>
    </location>
</feature>
<dbReference type="InterPro" id="IPR036430">
    <property type="entry name" value="RNase_T2-like_sf"/>
</dbReference>
<dbReference type="GO" id="GO:0005576">
    <property type="term" value="C:extracellular region"/>
    <property type="evidence" value="ECO:0007669"/>
    <property type="project" value="TreeGrafter"/>
</dbReference>
<dbReference type="Proteomes" id="UP000737018">
    <property type="component" value="Unassembled WGS sequence"/>
</dbReference>
<evidence type="ECO:0000256" key="5">
    <source>
        <dbReference type="ARBA" id="ARBA00023239"/>
    </source>
</evidence>
<protein>
    <submittedName>
        <fullName evidence="8">Uncharacterized protein</fullName>
    </submittedName>
</protein>
<dbReference type="Gene3D" id="3.90.730.10">
    <property type="entry name" value="Ribonuclease T2-like"/>
    <property type="match status" value="1"/>
</dbReference>
<evidence type="ECO:0000256" key="6">
    <source>
        <dbReference type="RuleBase" id="RU004328"/>
    </source>
</evidence>
<evidence type="ECO:0000256" key="1">
    <source>
        <dbReference type="ARBA" id="ARBA00007469"/>
    </source>
</evidence>
<reference evidence="8" key="1">
    <citation type="submission" date="2020-03" db="EMBL/GenBank/DDBJ databases">
        <title>Castanea mollissima Vanexum genome sequencing.</title>
        <authorList>
            <person name="Staton M."/>
        </authorList>
    </citation>
    <scope>NUCLEOTIDE SEQUENCE</scope>
    <source>
        <tissue evidence="8">Leaf</tissue>
    </source>
</reference>
<dbReference type="InterPro" id="IPR001568">
    <property type="entry name" value="RNase_T2-like"/>
</dbReference>
<comment type="similarity">
    <text evidence="1 6">Belongs to the RNase T2 family.</text>
</comment>
<evidence type="ECO:0000313" key="8">
    <source>
        <dbReference type="EMBL" id="KAF3958101.1"/>
    </source>
</evidence>
<keyword evidence="9" id="KW-1185">Reference proteome</keyword>
<dbReference type="Pfam" id="PF00445">
    <property type="entry name" value="Ribonuclease_T2"/>
    <property type="match status" value="1"/>
</dbReference>
<dbReference type="PANTHER" id="PTHR11240:SF75">
    <property type="entry name" value="RIBONUCLEASE 3"/>
    <property type="match status" value="1"/>
</dbReference>
<feature type="signal peptide" evidence="7">
    <location>
        <begin position="1"/>
        <end position="16"/>
    </location>
</feature>
<dbReference type="AlphaFoldDB" id="A0A8J4QRR9"/>
<keyword evidence="3" id="KW-0255">Endonuclease</keyword>
<evidence type="ECO:0000256" key="2">
    <source>
        <dbReference type="ARBA" id="ARBA00022722"/>
    </source>
</evidence>
<organism evidence="8 9">
    <name type="scientific">Castanea mollissima</name>
    <name type="common">Chinese chestnut</name>
    <dbReference type="NCBI Taxonomy" id="60419"/>
    <lineage>
        <taxon>Eukaryota</taxon>
        <taxon>Viridiplantae</taxon>
        <taxon>Streptophyta</taxon>
        <taxon>Embryophyta</taxon>
        <taxon>Tracheophyta</taxon>
        <taxon>Spermatophyta</taxon>
        <taxon>Magnoliopsida</taxon>
        <taxon>eudicotyledons</taxon>
        <taxon>Gunneridae</taxon>
        <taxon>Pentapetalae</taxon>
        <taxon>rosids</taxon>
        <taxon>fabids</taxon>
        <taxon>Fagales</taxon>
        <taxon>Fagaceae</taxon>
        <taxon>Castanea</taxon>
    </lineage>
</organism>
<dbReference type="GO" id="GO:0033897">
    <property type="term" value="F:ribonuclease T2 activity"/>
    <property type="evidence" value="ECO:0007669"/>
    <property type="project" value="InterPro"/>
</dbReference>
<accession>A0A8J4QRR9</accession>
<dbReference type="EMBL" id="JRKL02002638">
    <property type="protein sequence ID" value="KAF3958101.1"/>
    <property type="molecule type" value="Genomic_DNA"/>
</dbReference>
<dbReference type="GO" id="GO:0006401">
    <property type="term" value="P:RNA catabolic process"/>
    <property type="evidence" value="ECO:0007669"/>
    <property type="project" value="TreeGrafter"/>
</dbReference>
<gene>
    <name evidence="8" type="ORF">CMV_016951</name>
</gene>
<comment type="caution">
    <text evidence="8">The sequence shown here is derived from an EMBL/GenBank/DDBJ whole genome shotgun (WGS) entry which is preliminary data.</text>
</comment>
<dbReference type="PANTHER" id="PTHR11240">
    <property type="entry name" value="RIBONUCLEASE T2"/>
    <property type="match status" value="1"/>
</dbReference>
<keyword evidence="2" id="KW-0540">Nuclease</keyword>
<keyword evidence="4" id="KW-0378">Hydrolase</keyword>
<evidence type="ECO:0000256" key="4">
    <source>
        <dbReference type="ARBA" id="ARBA00022801"/>
    </source>
</evidence>
<keyword evidence="7" id="KW-0732">Signal</keyword>
<dbReference type="OrthoDB" id="1898737at2759"/>
<dbReference type="SUPFAM" id="SSF55895">
    <property type="entry name" value="Ribonuclease Rh-like"/>
    <property type="match status" value="1"/>
</dbReference>
<evidence type="ECO:0000313" key="9">
    <source>
        <dbReference type="Proteomes" id="UP000737018"/>
    </source>
</evidence>
<evidence type="ECO:0000256" key="3">
    <source>
        <dbReference type="ARBA" id="ARBA00022759"/>
    </source>
</evidence>